<sequence>MQRERERDRSESICPSA</sequence>
<reference evidence="1" key="2">
    <citation type="journal article" date="2015" name="Fish Shellfish Immunol.">
        <title>Early steps in the European eel (Anguilla anguilla)-Vibrio vulnificus interaction in the gills: Role of the RtxA13 toxin.</title>
        <authorList>
            <person name="Callol A."/>
            <person name="Pajuelo D."/>
            <person name="Ebbesson L."/>
            <person name="Teles M."/>
            <person name="MacKenzie S."/>
            <person name="Amaro C."/>
        </authorList>
    </citation>
    <scope>NUCLEOTIDE SEQUENCE</scope>
</reference>
<reference evidence="1" key="1">
    <citation type="submission" date="2014-11" db="EMBL/GenBank/DDBJ databases">
        <authorList>
            <person name="Amaro Gonzalez C."/>
        </authorList>
    </citation>
    <scope>NUCLEOTIDE SEQUENCE</scope>
</reference>
<dbReference type="AlphaFoldDB" id="A0A0E9TFG9"/>
<organism evidence="1">
    <name type="scientific">Anguilla anguilla</name>
    <name type="common">European freshwater eel</name>
    <name type="synonym">Muraena anguilla</name>
    <dbReference type="NCBI Taxonomy" id="7936"/>
    <lineage>
        <taxon>Eukaryota</taxon>
        <taxon>Metazoa</taxon>
        <taxon>Chordata</taxon>
        <taxon>Craniata</taxon>
        <taxon>Vertebrata</taxon>
        <taxon>Euteleostomi</taxon>
        <taxon>Actinopterygii</taxon>
        <taxon>Neopterygii</taxon>
        <taxon>Teleostei</taxon>
        <taxon>Anguilliformes</taxon>
        <taxon>Anguillidae</taxon>
        <taxon>Anguilla</taxon>
    </lineage>
</organism>
<proteinExistence type="predicted"/>
<protein>
    <submittedName>
        <fullName evidence="1">Uncharacterized protein</fullName>
    </submittedName>
</protein>
<name>A0A0E9TFG9_ANGAN</name>
<dbReference type="EMBL" id="GBXM01057119">
    <property type="protein sequence ID" value="JAH51458.1"/>
    <property type="molecule type" value="Transcribed_RNA"/>
</dbReference>
<evidence type="ECO:0000313" key="1">
    <source>
        <dbReference type="EMBL" id="JAH51458.1"/>
    </source>
</evidence>
<accession>A0A0E9TFG9</accession>